<reference evidence="1" key="1">
    <citation type="journal article" date="2019" name="Environ. Microbiol.">
        <title>Fungal ecological strategies reflected in gene transcription - a case study of two litter decomposers.</title>
        <authorList>
            <person name="Barbi F."/>
            <person name="Kohler A."/>
            <person name="Barry K."/>
            <person name="Baskaran P."/>
            <person name="Daum C."/>
            <person name="Fauchery L."/>
            <person name="Ihrmark K."/>
            <person name="Kuo A."/>
            <person name="LaButti K."/>
            <person name="Lipzen A."/>
            <person name="Morin E."/>
            <person name="Grigoriev I.V."/>
            <person name="Henrissat B."/>
            <person name="Lindahl B."/>
            <person name="Martin F."/>
        </authorList>
    </citation>
    <scope>NUCLEOTIDE SEQUENCE</scope>
    <source>
        <strain evidence="1">JB14</strain>
    </source>
</reference>
<gene>
    <name evidence="1" type="ORF">BT96DRAFT_844312</name>
</gene>
<evidence type="ECO:0000313" key="2">
    <source>
        <dbReference type="Proteomes" id="UP000799118"/>
    </source>
</evidence>
<dbReference type="EMBL" id="ML770602">
    <property type="protein sequence ID" value="KAE9383260.1"/>
    <property type="molecule type" value="Genomic_DNA"/>
</dbReference>
<keyword evidence="2" id="KW-1185">Reference proteome</keyword>
<dbReference type="Proteomes" id="UP000799118">
    <property type="component" value="Unassembled WGS sequence"/>
</dbReference>
<organism evidence="1 2">
    <name type="scientific">Gymnopus androsaceus JB14</name>
    <dbReference type="NCBI Taxonomy" id="1447944"/>
    <lineage>
        <taxon>Eukaryota</taxon>
        <taxon>Fungi</taxon>
        <taxon>Dikarya</taxon>
        <taxon>Basidiomycota</taxon>
        <taxon>Agaricomycotina</taxon>
        <taxon>Agaricomycetes</taxon>
        <taxon>Agaricomycetidae</taxon>
        <taxon>Agaricales</taxon>
        <taxon>Marasmiineae</taxon>
        <taxon>Omphalotaceae</taxon>
        <taxon>Gymnopus</taxon>
    </lineage>
</organism>
<name>A0A6A4GCV8_9AGAR</name>
<proteinExistence type="predicted"/>
<protein>
    <submittedName>
        <fullName evidence="1">Uncharacterized protein</fullName>
    </submittedName>
</protein>
<sequence>MSWWCFPFEHLIGALQRINTNEHIGGASCKMEATIIKSVTCTANMRHWLHRPDCPEAVWQLKIMFNKCFVPANAVKPENGLRPMKGPRRAYARWDAANFSAAKTHPGNATIIYQPTPCEKPIAGQIQDIRNITTPSGFTVELHIRPFEHLPKLLYDPFSHYPHLSATSYSSTLREKKDIIRLEDIVAHAARFDYSYHRTVLVNLSRD</sequence>
<dbReference type="OrthoDB" id="3269001at2759"/>
<dbReference type="AlphaFoldDB" id="A0A6A4GCV8"/>
<accession>A0A6A4GCV8</accession>
<evidence type="ECO:0000313" key="1">
    <source>
        <dbReference type="EMBL" id="KAE9383260.1"/>
    </source>
</evidence>